<organism evidence="1 2">
    <name type="scientific">Paenibacillus jamilae</name>
    <dbReference type="NCBI Taxonomy" id="114136"/>
    <lineage>
        <taxon>Bacteria</taxon>
        <taxon>Bacillati</taxon>
        <taxon>Bacillota</taxon>
        <taxon>Bacilli</taxon>
        <taxon>Bacillales</taxon>
        <taxon>Paenibacillaceae</taxon>
        <taxon>Paenibacillus</taxon>
    </lineage>
</organism>
<evidence type="ECO:0000313" key="1">
    <source>
        <dbReference type="EMBL" id="KTS81790.1"/>
    </source>
</evidence>
<reference evidence="1 2" key="1">
    <citation type="journal article" date="2016" name="Front. Microbiol.">
        <title>Genomic Resource of Rice Seed Associated Bacteria.</title>
        <authorList>
            <person name="Midha S."/>
            <person name="Bansal K."/>
            <person name="Sharma S."/>
            <person name="Kumar N."/>
            <person name="Patil P.P."/>
            <person name="Chaudhry V."/>
            <person name="Patil P.B."/>
        </authorList>
    </citation>
    <scope>NUCLEOTIDE SEQUENCE [LARGE SCALE GENOMIC DNA]</scope>
    <source>
        <strain evidence="1 2">NS115</strain>
    </source>
</reference>
<name>A0ACC4ZTU2_9BACL</name>
<comment type="caution">
    <text evidence="1">The sequence shown here is derived from an EMBL/GenBank/DDBJ whole genome shotgun (WGS) entry which is preliminary data.</text>
</comment>
<dbReference type="Proteomes" id="UP000074866">
    <property type="component" value="Unassembled WGS sequence"/>
</dbReference>
<evidence type="ECO:0000313" key="2">
    <source>
        <dbReference type="Proteomes" id="UP000074866"/>
    </source>
</evidence>
<gene>
    <name evidence="1" type="ORF">NS115_14325</name>
</gene>
<dbReference type="EMBL" id="LDRX01000063">
    <property type="protein sequence ID" value="KTS81790.1"/>
    <property type="molecule type" value="Genomic_DNA"/>
</dbReference>
<protein>
    <submittedName>
        <fullName evidence="1">Transcriptional regulator</fullName>
    </submittedName>
</protein>
<sequence>MRAGVRSRESRRLLLEAGAEEFAQTGFYQTKVSSIAARAGLTQPDFYIHFESKEQMYEELVESFRTLVNETVQSMKVDPDQSETEILRRGQVFLEAIFRVLSNNPAITRVGFYQAADSVRIKAEMAEHIKKHLLAAQRWGSCREELDPELTAECVIGLIERLTLTKLLPGRESPSVLAMQARNLLYRGMLASEGYGTVES</sequence>
<proteinExistence type="predicted"/>
<keyword evidence="2" id="KW-1185">Reference proteome</keyword>
<accession>A0ACC4ZTU2</accession>